<keyword evidence="2" id="KW-1185">Reference proteome</keyword>
<organism evidence="1 2">
    <name type="scientific">Mucor flavus</name>
    <dbReference type="NCBI Taxonomy" id="439312"/>
    <lineage>
        <taxon>Eukaryota</taxon>
        <taxon>Fungi</taxon>
        <taxon>Fungi incertae sedis</taxon>
        <taxon>Mucoromycota</taxon>
        <taxon>Mucoromycotina</taxon>
        <taxon>Mucoromycetes</taxon>
        <taxon>Mucorales</taxon>
        <taxon>Mucorineae</taxon>
        <taxon>Mucoraceae</taxon>
        <taxon>Mucor</taxon>
    </lineage>
</organism>
<gene>
    <name evidence="1" type="ORF">MFLAVUS_010461</name>
</gene>
<protein>
    <submittedName>
        <fullName evidence="1">Uncharacterized protein</fullName>
    </submittedName>
</protein>
<proteinExistence type="predicted"/>
<name>A0ABP9ZCS5_9FUNG</name>
<dbReference type="EMBL" id="BAABUK010000036">
    <property type="protein sequence ID" value="GAA5816926.1"/>
    <property type="molecule type" value="Genomic_DNA"/>
</dbReference>
<reference evidence="1 2" key="1">
    <citation type="submission" date="2024-04" db="EMBL/GenBank/DDBJ databases">
        <title>genome sequences of Mucor flavus KT1a and Helicostylum pulchrum KT1b strains isolated from the surface of a dry-aged beef.</title>
        <authorList>
            <person name="Toyotome T."/>
            <person name="Hosono M."/>
            <person name="Torimaru M."/>
            <person name="Fukuda K."/>
            <person name="Mikami N."/>
        </authorList>
    </citation>
    <scope>NUCLEOTIDE SEQUENCE [LARGE SCALE GENOMIC DNA]</scope>
    <source>
        <strain evidence="1 2">KT1a</strain>
    </source>
</reference>
<accession>A0ABP9ZCS5</accession>
<evidence type="ECO:0000313" key="2">
    <source>
        <dbReference type="Proteomes" id="UP001473302"/>
    </source>
</evidence>
<comment type="caution">
    <text evidence="1">The sequence shown here is derived from an EMBL/GenBank/DDBJ whole genome shotgun (WGS) entry which is preliminary data.</text>
</comment>
<sequence length="89" mass="10643">MQEGTTAMRKKLLFVYCNRAQRDKDWNVLEEQTSKVNREKGRLEEKHNGHLINVYDYHPQARVSDAVTFLIEKFENFSLKDTSVRMYFV</sequence>
<dbReference type="Proteomes" id="UP001473302">
    <property type="component" value="Unassembled WGS sequence"/>
</dbReference>
<evidence type="ECO:0000313" key="1">
    <source>
        <dbReference type="EMBL" id="GAA5816926.1"/>
    </source>
</evidence>